<keyword evidence="3" id="KW-1185">Reference proteome</keyword>
<keyword evidence="1" id="KW-0732">Signal</keyword>
<protein>
    <submittedName>
        <fullName evidence="2">Uncharacterized protein</fullName>
    </submittedName>
</protein>
<dbReference type="EMBL" id="UYRU01081863">
    <property type="protein sequence ID" value="VDN32221.1"/>
    <property type="molecule type" value="Genomic_DNA"/>
</dbReference>
<organism evidence="2 3">
    <name type="scientific">Dibothriocephalus latus</name>
    <name type="common">Fish tapeworm</name>
    <name type="synonym">Diphyllobothrium latum</name>
    <dbReference type="NCBI Taxonomy" id="60516"/>
    <lineage>
        <taxon>Eukaryota</taxon>
        <taxon>Metazoa</taxon>
        <taxon>Spiralia</taxon>
        <taxon>Lophotrochozoa</taxon>
        <taxon>Platyhelminthes</taxon>
        <taxon>Cestoda</taxon>
        <taxon>Eucestoda</taxon>
        <taxon>Diphyllobothriidea</taxon>
        <taxon>Diphyllobothriidae</taxon>
        <taxon>Dibothriocephalus</taxon>
    </lineage>
</organism>
<evidence type="ECO:0000313" key="3">
    <source>
        <dbReference type="Proteomes" id="UP000281553"/>
    </source>
</evidence>
<gene>
    <name evidence="2" type="ORF">DILT_LOCUS15928</name>
</gene>
<feature type="chain" id="PRO_5018226266" evidence="1">
    <location>
        <begin position="29"/>
        <end position="109"/>
    </location>
</feature>
<dbReference type="Proteomes" id="UP000281553">
    <property type="component" value="Unassembled WGS sequence"/>
</dbReference>
<evidence type="ECO:0000256" key="1">
    <source>
        <dbReference type="SAM" id="SignalP"/>
    </source>
</evidence>
<feature type="signal peptide" evidence="1">
    <location>
        <begin position="1"/>
        <end position="28"/>
    </location>
</feature>
<dbReference type="AlphaFoldDB" id="A0A3P7NNG3"/>
<sequence length="109" mass="12196">MKALSRPQGWMMAFLCTVPLSISFLVSGISEPGHKCVCAAGLWTNQINTPLSKTIQLLLDIRVRFADHNHPRRSGIARIVSWCLPKTRTDTMQETKDVDDRGQKESSIS</sequence>
<evidence type="ECO:0000313" key="2">
    <source>
        <dbReference type="EMBL" id="VDN32221.1"/>
    </source>
</evidence>
<name>A0A3P7NNG3_DIBLA</name>
<proteinExistence type="predicted"/>
<reference evidence="2 3" key="1">
    <citation type="submission" date="2018-11" db="EMBL/GenBank/DDBJ databases">
        <authorList>
            <consortium name="Pathogen Informatics"/>
        </authorList>
    </citation>
    <scope>NUCLEOTIDE SEQUENCE [LARGE SCALE GENOMIC DNA]</scope>
</reference>
<accession>A0A3P7NNG3</accession>